<dbReference type="InterPro" id="IPR013083">
    <property type="entry name" value="Znf_RING/FYVE/PHD"/>
</dbReference>
<dbReference type="SMART" id="SM00184">
    <property type="entry name" value="RING"/>
    <property type="match status" value="1"/>
</dbReference>
<evidence type="ECO:0000259" key="6">
    <source>
        <dbReference type="PROSITE" id="PS50089"/>
    </source>
</evidence>
<keyword evidence="8" id="KW-1185">Reference proteome</keyword>
<dbReference type="GO" id="GO:0016567">
    <property type="term" value="P:protein ubiquitination"/>
    <property type="evidence" value="ECO:0007669"/>
    <property type="project" value="UniProtKB-UniPathway"/>
</dbReference>
<sequence>MASNVPLVPPPNPYEFTREEYNLLVSKTPNPQISKRSEYEEVELIEDCTLYDIYRQPRAPITDPSATKTLPVRVLNAELTCPICLGIIRNTMVVMECLHRFCGECIQKCLRLGNKECPSCRIHIPSKRSLRRDENFDALIKTIYPDLAEFERNEDKLIEEINRSRHFNNAFTESAKVGAQNQEKLRRQGGKKKLPSASNGTSSSSNGAATTNGGGGEKRSVPGSTSSSPSDGSSTNGSTSHSDDDEPARKQSRTTPPETSPAAPSSASSASSNSTPAPSASRTTTTYATVSIRLLLHPDEEPSAPKLRNNVFRTQSNLKIISLKKQIARFLSLPSTENLHILLSRKNCALSGLERSGAVIRKDLLFDQELEEYMTIEDVYQQYRMGTSWELLLLYHFSDTIINGVAQFISSGK</sequence>
<dbReference type="Pfam" id="PF13923">
    <property type="entry name" value="zf-C3HC4_2"/>
    <property type="match status" value="1"/>
</dbReference>
<feature type="region of interest" description="Disordered" evidence="5">
    <location>
        <begin position="172"/>
        <end position="285"/>
    </location>
</feature>
<reference evidence="8" key="2">
    <citation type="submission" date="2010-04" db="EMBL/GenBank/DDBJ databases">
        <authorList>
            <person name="Buell R."/>
            <person name="Hamilton J."/>
            <person name="Hostetler J."/>
        </authorList>
    </citation>
    <scope>NUCLEOTIDE SEQUENCE [LARGE SCALE GENOMIC DNA]</scope>
    <source>
        <strain evidence="8">DAOM:BR144</strain>
    </source>
</reference>
<keyword evidence="3" id="KW-0862">Zinc</keyword>
<dbReference type="EnsemblProtists" id="PYU1_T013394">
    <property type="protein sequence ID" value="PYU1_T013394"/>
    <property type="gene ID" value="PYU1_G013365"/>
</dbReference>
<dbReference type="eggNOG" id="KOG0311">
    <property type="taxonomic scope" value="Eukaryota"/>
</dbReference>
<dbReference type="GO" id="GO:0008270">
    <property type="term" value="F:zinc ion binding"/>
    <property type="evidence" value="ECO:0007669"/>
    <property type="project" value="UniProtKB-KW"/>
</dbReference>
<dbReference type="STRING" id="431595.K3X845"/>
<organism evidence="7 8">
    <name type="scientific">Globisporangium ultimum (strain ATCC 200006 / CBS 805.95 / DAOM BR144)</name>
    <name type="common">Pythium ultimum</name>
    <dbReference type="NCBI Taxonomy" id="431595"/>
    <lineage>
        <taxon>Eukaryota</taxon>
        <taxon>Sar</taxon>
        <taxon>Stramenopiles</taxon>
        <taxon>Oomycota</taxon>
        <taxon>Peronosporomycetes</taxon>
        <taxon>Pythiales</taxon>
        <taxon>Pythiaceae</taxon>
        <taxon>Globisporangium</taxon>
    </lineage>
</organism>
<feature type="domain" description="RING-type" evidence="6">
    <location>
        <begin position="81"/>
        <end position="121"/>
    </location>
</feature>
<dbReference type="PANTHER" id="PTHR46537:SF3">
    <property type="entry name" value="E3 UBIQUITIN-PROTEIN LIGASE RING1A"/>
    <property type="match status" value="1"/>
</dbReference>
<dbReference type="Gene3D" id="3.30.40.10">
    <property type="entry name" value="Zinc/RING finger domain, C3HC4 (zinc finger)"/>
    <property type="match status" value="1"/>
</dbReference>
<dbReference type="SUPFAM" id="SSF57850">
    <property type="entry name" value="RING/U-box"/>
    <property type="match status" value="1"/>
</dbReference>
<dbReference type="InterPro" id="IPR044592">
    <property type="entry name" value="RING1A/B"/>
</dbReference>
<dbReference type="VEuPathDB" id="FungiDB:PYU1_G013365"/>
<evidence type="ECO:0000313" key="8">
    <source>
        <dbReference type="Proteomes" id="UP000019132"/>
    </source>
</evidence>
<dbReference type="InterPro" id="IPR017907">
    <property type="entry name" value="Znf_RING_CS"/>
</dbReference>
<dbReference type="PANTHER" id="PTHR46537">
    <property type="entry name" value="OS11G0578200 PROTEIN"/>
    <property type="match status" value="1"/>
</dbReference>
<dbReference type="EMBL" id="GL376609">
    <property type="status" value="NOT_ANNOTATED_CDS"/>
    <property type="molecule type" value="Genomic_DNA"/>
</dbReference>
<dbReference type="PROSITE" id="PS00518">
    <property type="entry name" value="ZF_RING_1"/>
    <property type="match status" value="1"/>
</dbReference>
<protein>
    <recommendedName>
        <fullName evidence="6">RING-type domain-containing protein</fullName>
    </recommendedName>
</protein>
<evidence type="ECO:0000256" key="3">
    <source>
        <dbReference type="ARBA" id="ARBA00022833"/>
    </source>
</evidence>
<feature type="compositionally biased region" description="Low complexity" evidence="5">
    <location>
        <begin position="196"/>
        <end position="211"/>
    </location>
</feature>
<dbReference type="InParanoid" id="K3X845"/>
<accession>K3X845</accession>
<evidence type="ECO:0000256" key="5">
    <source>
        <dbReference type="SAM" id="MobiDB-lite"/>
    </source>
</evidence>
<dbReference type="CDD" id="cd16531">
    <property type="entry name" value="RING-HC_RING1-like"/>
    <property type="match status" value="1"/>
</dbReference>
<dbReference type="InterPro" id="IPR001841">
    <property type="entry name" value="Znf_RING"/>
</dbReference>
<dbReference type="Proteomes" id="UP000019132">
    <property type="component" value="Unassembled WGS sequence"/>
</dbReference>
<feature type="compositionally biased region" description="Low complexity" evidence="5">
    <location>
        <begin position="223"/>
        <end position="240"/>
    </location>
</feature>
<keyword evidence="2 4" id="KW-0863">Zinc-finger</keyword>
<dbReference type="HOGENOM" id="CLU_677034_0_0_1"/>
<dbReference type="OMA" id="NMCIVLP"/>
<feature type="compositionally biased region" description="Low complexity" evidence="5">
    <location>
        <begin position="253"/>
        <end position="285"/>
    </location>
</feature>
<reference evidence="8" key="1">
    <citation type="journal article" date="2010" name="Genome Biol.">
        <title>Genome sequence of the necrotrophic plant pathogen Pythium ultimum reveals original pathogenicity mechanisms and effector repertoire.</title>
        <authorList>
            <person name="Levesque C.A."/>
            <person name="Brouwer H."/>
            <person name="Cano L."/>
            <person name="Hamilton J.P."/>
            <person name="Holt C."/>
            <person name="Huitema E."/>
            <person name="Raffaele S."/>
            <person name="Robideau G.P."/>
            <person name="Thines M."/>
            <person name="Win J."/>
            <person name="Zerillo M.M."/>
            <person name="Beakes G.W."/>
            <person name="Boore J.L."/>
            <person name="Busam D."/>
            <person name="Dumas B."/>
            <person name="Ferriera S."/>
            <person name="Fuerstenberg S.I."/>
            <person name="Gachon C.M."/>
            <person name="Gaulin E."/>
            <person name="Govers F."/>
            <person name="Grenville-Briggs L."/>
            <person name="Horner N."/>
            <person name="Hostetler J."/>
            <person name="Jiang R.H."/>
            <person name="Johnson J."/>
            <person name="Krajaejun T."/>
            <person name="Lin H."/>
            <person name="Meijer H.J."/>
            <person name="Moore B."/>
            <person name="Morris P."/>
            <person name="Phuntmart V."/>
            <person name="Puiu D."/>
            <person name="Shetty J."/>
            <person name="Stajich J.E."/>
            <person name="Tripathy S."/>
            <person name="Wawra S."/>
            <person name="van West P."/>
            <person name="Whitty B.R."/>
            <person name="Coutinho P.M."/>
            <person name="Henrissat B."/>
            <person name="Martin F."/>
            <person name="Thomas P.D."/>
            <person name="Tyler B.M."/>
            <person name="De Vries R.P."/>
            <person name="Kamoun S."/>
            <person name="Yandell M."/>
            <person name="Tisserat N."/>
            <person name="Buell C.R."/>
        </authorList>
    </citation>
    <scope>NUCLEOTIDE SEQUENCE</scope>
    <source>
        <strain evidence="8">DAOM:BR144</strain>
    </source>
</reference>
<name>K3X845_GLOUD</name>
<dbReference type="PROSITE" id="PS50089">
    <property type="entry name" value="ZF_RING_2"/>
    <property type="match status" value="1"/>
</dbReference>
<keyword evidence="1" id="KW-0479">Metal-binding</keyword>
<evidence type="ECO:0000256" key="1">
    <source>
        <dbReference type="ARBA" id="ARBA00022723"/>
    </source>
</evidence>
<reference evidence="7" key="3">
    <citation type="submission" date="2015-02" db="UniProtKB">
        <authorList>
            <consortium name="EnsemblProtists"/>
        </authorList>
    </citation>
    <scope>IDENTIFICATION</scope>
    <source>
        <strain evidence="7">DAOM BR144</strain>
    </source>
</reference>
<proteinExistence type="predicted"/>
<evidence type="ECO:0000313" key="7">
    <source>
        <dbReference type="EnsemblProtists" id="PYU1_T013394"/>
    </source>
</evidence>
<dbReference type="UniPathway" id="UPA00143"/>
<evidence type="ECO:0000256" key="4">
    <source>
        <dbReference type="PROSITE-ProRule" id="PRU00175"/>
    </source>
</evidence>
<evidence type="ECO:0000256" key="2">
    <source>
        <dbReference type="ARBA" id="ARBA00022771"/>
    </source>
</evidence>
<dbReference type="AlphaFoldDB" id="K3X845"/>